<dbReference type="PANTHER" id="PTHR14742:SF3">
    <property type="entry name" value="RIBONUCLEASE MRP PROTEIN SUBUNIT SNM1"/>
    <property type="match status" value="1"/>
</dbReference>
<dbReference type="STRING" id="619300.G3ANU3"/>
<proteinExistence type="predicted"/>
<accession>G3ANU3</accession>
<dbReference type="PANTHER" id="PTHR14742">
    <property type="entry name" value="RIBONUCLEASE P SUBUNIT P21"/>
    <property type="match status" value="1"/>
</dbReference>
<dbReference type="Pfam" id="PF04032">
    <property type="entry name" value="Rpr2"/>
    <property type="match status" value="1"/>
</dbReference>
<gene>
    <name evidence="2" type="ORF">SPAPADRAFT_55584</name>
</gene>
<evidence type="ECO:0000313" key="2">
    <source>
        <dbReference type="EMBL" id="EGW32029.1"/>
    </source>
</evidence>
<feature type="compositionally biased region" description="Polar residues" evidence="1">
    <location>
        <begin position="134"/>
        <end position="143"/>
    </location>
</feature>
<organism evidence="3">
    <name type="scientific">Spathaspora passalidarum (strain NRRL Y-27907 / 11-Y1)</name>
    <dbReference type="NCBI Taxonomy" id="619300"/>
    <lineage>
        <taxon>Eukaryota</taxon>
        <taxon>Fungi</taxon>
        <taxon>Dikarya</taxon>
        <taxon>Ascomycota</taxon>
        <taxon>Saccharomycotina</taxon>
        <taxon>Pichiomycetes</taxon>
        <taxon>Debaryomycetaceae</taxon>
        <taxon>Spathaspora</taxon>
    </lineage>
</organism>
<sequence length="181" mass="20962">MSQEKPLNPNQITSLHLYDLAHSNAISPLSQNYSVLFERHNLIKQINLPPLLTYKFCQGCGNLWIPGLTVSIRIAYPKKKKGENVGKRRLRYRCTVCRHTSYDDSLIQEKNKKVEEPVGEKVEFKAEWTPDHTNQVKQPSVKNVKSKDRAKKRKLNLSSLLSEKKKQKTETKSLNLMDFLK</sequence>
<reference evidence="2 3" key="1">
    <citation type="journal article" date="2011" name="Proc. Natl. Acad. Sci. U.S.A.">
        <title>Comparative genomics of xylose-fermenting fungi for enhanced biofuel production.</title>
        <authorList>
            <person name="Wohlbach D.J."/>
            <person name="Kuo A."/>
            <person name="Sato T.K."/>
            <person name="Potts K.M."/>
            <person name="Salamov A.A."/>
            <person name="LaButti K.M."/>
            <person name="Sun H."/>
            <person name="Clum A."/>
            <person name="Pangilinan J.L."/>
            <person name="Lindquist E.A."/>
            <person name="Lucas S."/>
            <person name="Lapidus A."/>
            <person name="Jin M."/>
            <person name="Gunawan C."/>
            <person name="Balan V."/>
            <person name="Dale B.E."/>
            <person name="Jeffries T.W."/>
            <person name="Zinkel R."/>
            <person name="Barry K.W."/>
            <person name="Grigoriev I.V."/>
            <person name="Gasch A.P."/>
        </authorList>
    </citation>
    <scope>NUCLEOTIDE SEQUENCE [LARGE SCALE GENOMIC DNA]</scope>
    <source>
        <strain evidence="3">NRRL Y-27907 / 11-Y1</strain>
    </source>
</reference>
<dbReference type="EMBL" id="GL996502">
    <property type="protein sequence ID" value="EGW32029.1"/>
    <property type="molecule type" value="Genomic_DNA"/>
</dbReference>
<evidence type="ECO:0008006" key="4">
    <source>
        <dbReference type="Google" id="ProtNLM"/>
    </source>
</evidence>
<dbReference type="InterPro" id="IPR007175">
    <property type="entry name" value="Rpr2/Snm1/Rpp21"/>
</dbReference>
<protein>
    <recommendedName>
        <fullName evidence="4">Rpr2-domain-containing protein</fullName>
    </recommendedName>
</protein>
<dbReference type="GO" id="GO:0008033">
    <property type="term" value="P:tRNA processing"/>
    <property type="evidence" value="ECO:0007669"/>
    <property type="project" value="TreeGrafter"/>
</dbReference>
<evidence type="ECO:0000313" key="3">
    <source>
        <dbReference type="Proteomes" id="UP000000709"/>
    </source>
</evidence>
<dbReference type="RefSeq" id="XP_007375305.1">
    <property type="nucleotide sequence ID" value="XM_007375243.1"/>
</dbReference>
<dbReference type="GO" id="GO:0005655">
    <property type="term" value="C:nucleolar ribonuclease P complex"/>
    <property type="evidence" value="ECO:0007669"/>
    <property type="project" value="TreeGrafter"/>
</dbReference>
<dbReference type="GeneID" id="18871952"/>
<dbReference type="AlphaFoldDB" id="G3ANU3"/>
<feature type="region of interest" description="Disordered" evidence="1">
    <location>
        <begin position="134"/>
        <end position="167"/>
    </location>
</feature>
<name>G3ANU3_SPAPN</name>
<dbReference type="Proteomes" id="UP000000709">
    <property type="component" value="Unassembled WGS sequence"/>
</dbReference>
<evidence type="ECO:0000256" key="1">
    <source>
        <dbReference type="SAM" id="MobiDB-lite"/>
    </source>
</evidence>
<dbReference type="KEGG" id="spaa:SPAPADRAFT_55584"/>
<dbReference type="OMA" id="KCIQVNC"/>
<dbReference type="eggNOG" id="ENOG502S5IC">
    <property type="taxonomic scope" value="Eukaryota"/>
</dbReference>
<dbReference type="InParanoid" id="G3ANU3"/>
<dbReference type="FunCoup" id="G3ANU3">
    <property type="interactions" value="81"/>
</dbReference>
<keyword evidence="3" id="KW-1185">Reference proteome</keyword>
<dbReference type="HOGENOM" id="CLU_122019_0_0_1"/>
<dbReference type="Gene3D" id="6.20.50.20">
    <property type="match status" value="1"/>
</dbReference>
<dbReference type="OrthoDB" id="74314at2759"/>